<dbReference type="Proteomes" id="UP001418222">
    <property type="component" value="Unassembled WGS sequence"/>
</dbReference>
<proteinExistence type="predicted"/>
<evidence type="ECO:0000313" key="2">
    <source>
        <dbReference type="EMBL" id="KAK8952202.1"/>
    </source>
</evidence>
<dbReference type="AlphaFoldDB" id="A0AAP0BXT6"/>
<sequence length="322" mass="36379">MLKIEYVLASGQVADTLTNALPRKLYHQFLSKLGAYDLYAPACGGVLDNMMENDVKVHAYDQHLNMILGDVEEVITTVEIDDETYEEIVRASPHKVQLGEKRKQRKLSLFFGCPAQRPLHRKAASFLLLVSLVGTRLRRLAPLASPTTLPLLPLVRTMPSSVRDPIPSICRVPTCLPRLDPTFDSLHLSLYQQHSATHNFLPSSLGHYISLQLDPSFKIHFQQSLYSYACGSGIEARRWNIEWCDNDAKTVVGRARVAACGAWNEVCEADVVRRCQIVQKQQRQCAGACEWSRRGLVERNEIRCDHTNWRCEDSSRGTKFNG</sequence>
<evidence type="ECO:0000313" key="1">
    <source>
        <dbReference type="EMBL" id="KAK8952201.1"/>
    </source>
</evidence>
<accession>A0AAP0BXT6</accession>
<comment type="caution">
    <text evidence="2">The sequence shown here is derived from an EMBL/GenBank/DDBJ whole genome shotgun (WGS) entry which is preliminary data.</text>
</comment>
<dbReference type="PANTHER" id="PTHR13110">
    <property type="entry name" value="U6 SNRNA-ASSOCIATED SM-LIKE PROTEIN LSM3"/>
    <property type="match status" value="1"/>
</dbReference>
<dbReference type="Gene3D" id="2.30.30.100">
    <property type="match status" value="1"/>
</dbReference>
<evidence type="ECO:0000313" key="3">
    <source>
        <dbReference type="Proteomes" id="UP001418222"/>
    </source>
</evidence>
<reference evidence="2 3" key="1">
    <citation type="journal article" date="2022" name="Nat. Plants">
        <title>Genomes of leafy and leafless Platanthera orchids illuminate the evolution of mycoheterotrophy.</title>
        <authorList>
            <person name="Li M.H."/>
            <person name="Liu K.W."/>
            <person name="Li Z."/>
            <person name="Lu H.C."/>
            <person name="Ye Q.L."/>
            <person name="Zhang D."/>
            <person name="Wang J.Y."/>
            <person name="Li Y.F."/>
            <person name="Zhong Z.M."/>
            <person name="Liu X."/>
            <person name="Yu X."/>
            <person name="Liu D.K."/>
            <person name="Tu X.D."/>
            <person name="Liu B."/>
            <person name="Hao Y."/>
            <person name="Liao X.Y."/>
            <person name="Jiang Y.T."/>
            <person name="Sun W.H."/>
            <person name="Chen J."/>
            <person name="Chen Y.Q."/>
            <person name="Ai Y."/>
            <person name="Zhai J.W."/>
            <person name="Wu S.S."/>
            <person name="Zhou Z."/>
            <person name="Hsiao Y.Y."/>
            <person name="Wu W.L."/>
            <person name="Chen Y.Y."/>
            <person name="Lin Y.F."/>
            <person name="Hsu J.L."/>
            <person name="Li C.Y."/>
            <person name="Wang Z.W."/>
            <person name="Zhao X."/>
            <person name="Zhong W.Y."/>
            <person name="Ma X.K."/>
            <person name="Ma L."/>
            <person name="Huang J."/>
            <person name="Chen G.Z."/>
            <person name="Huang M.Z."/>
            <person name="Huang L."/>
            <person name="Peng D.H."/>
            <person name="Luo Y.B."/>
            <person name="Zou S.Q."/>
            <person name="Chen S.P."/>
            <person name="Lan S."/>
            <person name="Tsai W.C."/>
            <person name="Van de Peer Y."/>
            <person name="Liu Z.J."/>
        </authorList>
    </citation>
    <scope>NUCLEOTIDE SEQUENCE [LARGE SCALE GENOMIC DNA]</scope>
    <source>
        <strain evidence="2">Lor287</strain>
    </source>
</reference>
<dbReference type="InterPro" id="IPR040002">
    <property type="entry name" value="Sm-like_LSM3"/>
</dbReference>
<organism evidence="2 3">
    <name type="scientific">Platanthera zijinensis</name>
    <dbReference type="NCBI Taxonomy" id="2320716"/>
    <lineage>
        <taxon>Eukaryota</taxon>
        <taxon>Viridiplantae</taxon>
        <taxon>Streptophyta</taxon>
        <taxon>Embryophyta</taxon>
        <taxon>Tracheophyta</taxon>
        <taxon>Spermatophyta</taxon>
        <taxon>Magnoliopsida</taxon>
        <taxon>Liliopsida</taxon>
        <taxon>Asparagales</taxon>
        <taxon>Orchidaceae</taxon>
        <taxon>Orchidoideae</taxon>
        <taxon>Orchideae</taxon>
        <taxon>Orchidinae</taxon>
        <taxon>Platanthera</taxon>
    </lineage>
</organism>
<keyword evidence="3" id="KW-1185">Reference proteome</keyword>
<dbReference type="GO" id="GO:0003723">
    <property type="term" value="F:RNA binding"/>
    <property type="evidence" value="ECO:0007669"/>
    <property type="project" value="InterPro"/>
</dbReference>
<dbReference type="SUPFAM" id="SSF50182">
    <property type="entry name" value="Sm-like ribonucleoproteins"/>
    <property type="match status" value="1"/>
</dbReference>
<protein>
    <recommendedName>
        <fullName evidence="4">LSM domain-containing protein</fullName>
    </recommendedName>
</protein>
<reference evidence="2" key="2">
    <citation type="submission" date="2024-02" db="EMBL/GenBank/DDBJ databases">
        <authorList>
            <person name="Li M.-H."/>
            <person name="Liu K.-W."/>
            <person name="Li Z."/>
            <person name="Lu H.-C."/>
            <person name="Ye Q.-L."/>
            <person name="Zhang D."/>
            <person name="Wang J.-Y."/>
            <person name="Li Y.-F."/>
            <person name="Zhong Z.-M."/>
            <person name="Liu X."/>
            <person name="Yu X."/>
            <person name="Liu D.-K."/>
            <person name="Tu X.-D."/>
            <person name="Liu B."/>
            <person name="Hao Y."/>
            <person name="Liao X.-Y."/>
            <person name="Jiang Y.-T."/>
            <person name="Sun W.-H."/>
            <person name="Chen J."/>
            <person name="Ai Y."/>
            <person name="Zhai J.-W."/>
            <person name="Wu S.-S."/>
            <person name="Zhou Z."/>
            <person name="Hsiao Y.-Y."/>
            <person name="Wu W.-L."/>
            <person name="Chen Y.-Y."/>
            <person name="Lin Y.-F."/>
            <person name="Hsu J.-L."/>
            <person name="Li C.-Y."/>
            <person name="Wang Z.-W."/>
            <person name="Zhao X."/>
            <person name="Zhong W.-Y."/>
            <person name="Ma X.-K."/>
            <person name="Ma L."/>
            <person name="Huang J."/>
            <person name="Chen G.-Z."/>
            <person name="Huang M.-Z."/>
            <person name="Huang L."/>
            <person name="Peng D.-H."/>
            <person name="Luo Y.-B."/>
            <person name="Zou S.-Q."/>
            <person name="Chen S.-P."/>
            <person name="Lan S."/>
            <person name="Tsai W.-C."/>
            <person name="Van De Peer Y."/>
            <person name="Liu Z.-J."/>
        </authorList>
    </citation>
    <scope>NUCLEOTIDE SEQUENCE</scope>
    <source>
        <strain evidence="2">Lor287</strain>
        <tissue evidence="2">Leaf</tissue>
    </source>
</reference>
<dbReference type="InterPro" id="IPR010920">
    <property type="entry name" value="LSM_dom_sf"/>
</dbReference>
<dbReference type="EMBL" id="JBBWWQ010000003">
    <property type="protein sequence ID" value="KAK8952201.1"/>
    <property type="molecule type" value="Genomic_DNA"/>
</dbReference>
<dbReference type="EMBL" id="JBBWWQ010000003">
    <property type="protein sequence ID" value="KAK8952202.1"/>
    <property type="molecule type" value="Genomic_DNA"/>
</dbReference>
<gene>
    <name evidence="1" type="ORF">KSP39_PZI004604</name>
    <name evidence="2" type="ORF">KSP39_PZI004606</name>
</gene>
<evidence type="ECO:0008006" key="4">
    <source>
        <dbReference type="Google" id="ProtNLM"/>
    </source>
</evidence>
<name>A0AAP0BXT6_9ASPA</name>